<protein>
    <submittedName>
        <fullName evidence="1">Uncharacterized protein</fullName>
    </submittedName>
</protein>
<accession>A0AA87RAW3</accession>
<keyword evidence="2" id="KW-1185">Reference proteome</keyword>
<evidence type="ECO:0000313" key="2">
    <source>
        <dbReference type="Proteomes" id="UP000321749"/>
    </source>
</evidence>
<dbReference type="Proteomes" id="UP000321749">
    <property type="component" value="Unassembled WGS sequence"/>
</dbReference>
<gene>
    <name evidence="1" type="ORF">ABA31_10650</name>
</gene>
<reference evidence="1 2" key="1">
    <citation type="submission" date="2019-07" db="EMBL/GenBank/DDBJ databases">
        <title>Whole genome shotgun sequence of Agrococcus baldri NBRC 103055.</title>
        <authorList>
            <person name="Hosoyama A."/>
            <person name="Uohara A."/>
            <person name="Ohji S."/>
            <person name="Ichikawa N."/>
        </authorList>
    </citation>
    <scope>NUCLEOTIDE SEQUENCE [LARGE SCALE GENOMIC DNA]</scope>
    <source>
        <strain evidence="1 2">NBRC 103055</strain>
    </source>
</reference>
<dbReference type="EMBL" id="BJUU01000004">
    <property type="protein sequence ID" value="GEK79714.1"/>
    <property type="molecule type" value="Genomic_DNA"/>
</dbReference>
<organism evidence="1 2">
    <name type="scientific">Agrococcus baldri</name>
    <dbReference type="NCBI Taxonomy" id="153730"/>
    <lineage>
        <taxon>Bacteria</taxon>
        <taxon>Bacillati</taxon>
        <taxon>Actinomycetota</taxon>
        <taxon>Actinomycetes</taxon>
        <taxon>Micrococcales</taxon>
        <taxon>Microbacteriaceae</taxon>
        <taxon>Agrococcus</taxon>
    </lineage>
</organism>
<proteinExistence type="predicted"/>
<comment type="caution">
    <text evidence="1">The sequence shown here is derived from an EMBL/GenBank/DDBJ whole genome shotgun (WGS) entry which is preliminary data.</text>
</comment>
<evidence type="ECO:0000313" key="1">
    <source>
        <dbReference type="EMBL" id="GEK79714.1"/>
    </source>
</evidence>
<dbReference type="AlphaFoldDB" id="A0AA87RAW3"/>
<name>A0AA87RAW3_9MICO</name>
<dbReference type="RefSeq" id="WP_146793346.1">
    <property type="nucleotide sequence ID" value="NZ_BJUU01000004.1"/>
</dbReference>
<sequence length="108" mass="11882">MSKRIPEAARDAVRAEIEADTVDYRDTLPEGVWTRPNTDRPQMLSLRVPGETLESLQALASSDGVPVSALVRGFILDGLASRGNDDLRQAVERLERDLALVKAQALNR</sequence>